<accession>A0A5M9HEN8</accession>
<reference evidence="1 2" key="1">
    <citation type="submission" date="2019-09" db="EMBL/GenBank/DDBJ databases">
        <title>Pararcticibacter amylolyticus gen. nov., sp. nov., isolated from a rottenly hemp rope, and reclassification of Pedobacter tournemirensis as Pararcticibacter tournemirensis comb. nov.</title>
        <authorList>
            <person name="Cai Y."/>
        </authorList>
    </citation>
    <scope>NUCLEOTIDE SEQUENCE [LARGE SCALE GENOMIC DNA]</scope>
    <source>
        <strain evidence="1 2">TF5-37.2-LB10</strain>
    </source>
</reference>
<gene>
    <name evidence="1" type="ORF">F1649_07670</name>
</gene>
<comment type="caution">
    <text evidence="1">The sequence shown here is derived from an EMBL/GenBank/DDBJ whole genome shotgun (WGS) entry which is preliminary data.</text>
</comment>
<dbReference type="RefSeq" id="WP_141814524.1">
    <property type="nucleotide sequence ID" value="NZ_VFPL01000001.1"/>
</dbReference>
<name>A0A5M9HEN8_9SPHI</name>
<proteinExistence type="predicted"/>
<sequence>MVTETKQIWLNKPQKLSRLIQAKEEYGVWGRATGKTDEPIAHRSSLGANVMPRGTTGIVAETYAQLLDRTLPPLFKAWEKFGYQRGKHYWVRERPDKRFKIDDPIYKALDPQHYIYWWNGHVFYMISQDRSGLANAKSLDAVVADEVKFLNFDQYSEEVAPANRGNDELFGHFAEHHMVTMYTDMPTKNSGKWILEKANLVDHDMVAQVISIQIEYYKMVQEYNHPRTTKPRKIYLARKITNYYIALNELRRGSGGDDDPGLVWYSEASTLENIQILGVKKINQWMRELKQHVFDQSILNLKNIGTPDGFFHMLDAEYHGYTSYDYNHIDSLGLYLPNGLIKDCRKDGDLVKGKALDIAMDYNAAIKSLVVGQDKQKFYATLNSMFVLGDEGKVLTDMVDEFSLYYEYHKHSCNVVNYYYDHTAMGTDSTRLETLADVVCSRLVLKGWSVNRHYIGQQPEHDVRYRLWEEVFAEKDPKFKPARFNRDNCEQLLISMNQTGVYKIGNKHKKVKTTERKGSKVRPQDAPHLGDAWETLYIGRFRTEYGYEDPLLDMVTS</sequence>
<dbReference type="EMBL" id="VWNE01000010">
    <property type="protein sequence ID" value="KAA8483758.1"/>
    <property type="molecule type" value="Genomic_DNA"/>
</dbReference>
<evidence type="ECO:0000313" key="1">
    <source>
        <dbReference type="EMBL" id="KAA8483758.1"/>
    </source>
</evidence>
<dbReference type="AlphaFoldDB" id="A0A5M9HEN8"/>
<dbReference type="OrthoDB" id="1151239at2"/>
<protein>
    <submittedName>
        <fullName evidence="1">Uncharacterized protein</fullName>
    </submittedName>
</protein>
<keyword evidence="2" id="KW-1185">Reference proteome</keyword>
<dbReference type="Proteomes" id="UP000322918">
    <property type="component" value="Unassembled WGS sequence"/>
</dbReference>
<organism evidence="1 2">
    <name type="scientific">Arcticibacter tournemirensis</name>
    <dbReference type="NCBI Taxonomy" id="699437"/>
    <lineage>
        <taxon>Bacteria</taxon>
        <taxon>Pseudomonadati</taxon>
        <taxon>Bacteroidota</taxon>
        <taxon>Sphingobacteriia</taxon>
        <taxon>Sphingobacteriales</taxon>
        <taxon>Sphingobacteriaceae</taxon>
        <taxon>Arcticibacter</taxon>
    </lineage>
</organism>
<evidence type="ECO:0000313" key="2">
    <source>
        <dbReference type="Proteomes" id="UP000322918"/>
    </source>
</evidence>